<dbReference type="Gene3D" id="3.30.450.40">
    <property type="match status" value="1"/>
</dbReference>
<dbReference type="PANTHER" id="PTHR43156">
    <property type="entry name" value="STAGE II SPORULATION PROTEIN E-RELATED"/>
    <property type="match status" value="1"/>
</dbReference>
<evidence type="ECO:0000256" key="1">
    <source>
        <dbReference type="ARBA" id="ARBA00022801"/>
    </source>
</evidence>
<dbReference type="InterPro" id="IPR036457">
    <property type="entry name" value="PPM-type-like_dom_sf"/>
</dbReference>
<protein>
    <submittedName>
        <fullName evidence="4">Protein phosphatase</fullName>
    </submittedName>
</protein>
<accession>A0A150RGN7</accession>
<organism evidence="4 5">
    <name type="scientific">Sorangium cellulosum</name>
    <name type="common">Polyangium cellulosum</name>
    <dbReference type="NCBI Taxonomy" id="56"/>
    <lineage>
        <taxon>Bacteria</taxon>
        <taxon>Pseudomonadati</taxon>
        <taxon>Myxococcota</taxon>
        <taxon>Polyangia</taxon>
        <taxon>Polyangiales</taxon>
        <taxon>Polyangiaceae</taxon>
        <taxon>Sorangium</taxon>
    </lineage>
</organism>
<dbReference type="Gene3D" id="3.60.40.10">
    <property type="entry name" value="PPM-type phosphatase domain"/>
    <property type="match status" value="1"/>
</dbReference>
<comment type="caution">
    <text evidence="4">The sequence shown here is derived from an EMBL/GenBank/DDBJ whole genome shotgun (WGS) entry which is preliminary data.</text>
</comment>
<dbReference type="EMBL" id="JEMB01002665">
    <property type="protein sequence ID" value="KYF79330.1"/>
    <property type="molecule type" value="Genomic_DNA"/>
</dbReference>
<sequence length="424" mass="46605">MRVGTPSLIDASSLILILDVSRKLAAPCDLTELLELIIKTGREVIGADRGSVFLYDEEAKELYSRVATGETQIRVSIDKGIAGECARRRQTILVDDCYADPRFNPEIDRRTGYHTKSLITVPLIGLDDKLVGVLQMLNSVVGHFGPDERDVAELLAAQAAVAVQRTLLLEERMVKIKLEHDLTIARDIQQNILLRRLPRCPGYSLSAFSKPADDTGGDIYDVIRLDERADASPVLLLLADAAGHGIGPALSVTQFRAMLRIGLRLSADMDALMHHINQQLLEDLPNDRFITAFLGILDPATHQLRYHAAGQGPLLHYRAAEGQVVWRDPSTVPLGMFKDLDLPPTPPLVMAPGDLLVLLTDGFYEYQDAAGQVFGKERVGDLIHRLHARPTSDILGALLAEVRRFAGSAKQIDDLTALLVKRDA</sequence>
<evidence type="ECO:0000259" key="3">
    <source>
        <dbReference type="SMART" id="SM00331"/>
    </source>
</evidence>
<dbReference type="InterPro" id="IPR003018">
    <property type="entry name" value="GAF"/>
</dbReference>
<dbReference type="GO" id="GO:0016791">
    <property type="term" value="F:phosphatase activity"/>
    <property type="evidence" value="ECO:0007669"/>
    <property type="project" value="TreeGrafter"/>
</dbReference>
<dbReference type="SUPFAM" id="SSF81606">
    <property type="entry name" value="PP2C-like"/>
    <property type="match status" value="1"/>
</dbReference>
<dbReference type="SUPFAM" id="SSF55781">
    <property type="entry name" value="GAF domain-like"/>
    <property type="match status" value="1"/>
</dbReference>
<dbReference type="AlphaFoldDB" id="A0A150RGN7"/>
<dbReference type="SMART" id="SM00065">
    <property type="entry name" value="GAF"/>
    <property type="match status" value="1"/>
</dbReference>
<dbReference type="SMART" id="SM00331">
    <property type="entry name" value="PP2C_SIG"/>
    <property type="match status" value="1"/>
</dbReference>
<dbReference type="PANTHER" id="PTHR43156:SF2">
    <property type="entry name" value="STAGE II SPORULATION PROTEIN E"/>
    <property type="match status" value="1"/>
</dbReference>
<feature type="domain" description="GAF" evidence="2">
    <location>
        <begin position="29"/>
        <end position="173"/>
    </location>
</feature>
<name>A0A150RGN7_SORCE</name>
<dbReference type="InterPro" id="IPR029016">
    <property type="entry name" value="GAF-like_dom_sf"/>
</dbReference>
<keyword evidence="1" id="KW-0378">Hydrolase</keyword>
<evidence type="ECO:0000313" key="4">
    <source>
        <dbReference type="EMBL" id="KYF79330.1"/>
    </source>
</evidence>
<gene>
    <name evidence="4" type="ORF">BE17_16940</name>
</gene>
<reference evidence="4 5" key="1">
    <citation type="submission" date="2014-02" db="EMBL/GenBank/DDBJ databases">
        <title>The small core and large imbalanced accessory genome model reveals a collaborative survival strategy of Sorangium cellulosum strains in nature.</title>
        <authorList>
            <person name="Han K."/>
            <person name="Peng R."/>
            <person name="Blom J."/>
            <person name="Li Y.-Z."/>
        </authorList>
    </citation>
    <scope>NUCLEOTIDE SEQUENCE [LARGE SCALE GENOMIC DNA]</scope>
    <source>
        <strain evidence="4 5">So0011-07</strain>
    </source>
</reference>
<dbReference type="InterPro" id="IPR052016">
    <property type="entry name" value="Bact_Sigma-Reg"/>
</dbReference>
<dbReference type="Pfam" id="PF07228">
    <property type="entry name" value="SpoIIE"/>
    <property type="match status" value="1"/>
</dbReference>
<dbReference type="Proteomes" id="UP000075635">
    <property type="component" value="Unassembled WGS sequence"/>
</dbReference>
<evidence type="ECO:0000313" key="5">
    <source>
        <dbReference type="Proteomes" id="UP000075635"/>
    </source>
</evidence>
<dbReference type="InterPro" id="IPR001932">
    <property type="entry name" value="PPM-type_phosphatase-like_dom"/>
</dbReference>
<feature type="domain" description="PPM-type phosphatase" evidence="3">
    <location>
        <begin position="200"/>
        <end position="422"/>
    </location>
</feature>
<dbReference type="Pfam" id="PF01590">
    <property type="entry name" value="GAF"/>
    <property type="match status" value="1"/>
</dbReference>
<proteinExistence type="predicted"/>
<evidence type="ECO:0000259" key="2">
    <source>
        <dbReference type="SMART" id="SM00065"/>
    </source>
</evidence>